<reference evidence="4" key="4">
    <citation type="journal article" date="2015" name="G3 (Bethesda)">
        <title>Genome sequences of three phytopathogenic species of the Magnaporthaceae family of fungi.</title>
        <authorList>
            <person name="Okagaki L.H."/>
            <person name="Nunes C.C."/>
            <person name="Sailsbery J."/>
            <person name="Clay B."/>
            <person name="Brown D."/>
            <person name="John T."/>
            <person name="Oh Y."/>
            <person name="Young N."/>
            <person name="Fitzgerald M."/>
            <person name="Haas B.J."/>
            <person name="Zeng Q."/>
            <person name="Young S."/>
            <person name="Adiconis X."/>
            <person name="Fan L."/>
            <person name="Levin J.Z."/>
            <person name="Mitchell T.K."/>
            <person name="Okubara P.A."/>
            <person name="Farman M.L."/>
            <person name="Kohn L.M."/>
            <person name="Birren B."/>
            <person name="Ma L.-J."/>
            <person name="Dean R.A."/>
        </authorList>
    </citation>
    <scope>NUCLEOTIDE SEQUENCE</scope>
    <source>
        <strain evidence="4">R3-111a-1</strain>
    </source>
</reference>
<dbReference type="OrthoDB" id="2017974at2759"/>
<dbReference type="InterPro" id="IPR045153">
    <property type="entry name" value="Est1/Ebs1-like"/>
</dbReference>
<dbReference type="eggNOG" id="ENOG502QRU3">
    <property type="taxonomic scope" value="Eukaryota"/>
</dbReference>
<dbReference type="GO" id="GO:0000184">
    <property type="term" value="P:nuclear-transcribed mRNA catabolic process, nonsense-mediated decay"/>
    <property type="evidence" value="ECO:0007669"/>
    <property type="project" value="TreeGrafter"/>
</dbReference>
<dbReference type="Gene3D" id="1.25.40.10">
    <property type="entry name" value="Tetratricopeptide repeat domain"/>
    <property type="match status" value="1"/>
</dbReference>
<reference evidence="3" key="3">
    <citation type="submission" date="2010-09" db="EMBL/GenBank/DDBJ databases">
        <title>Annotation of Gaeumannomyces graminis var. tritici R3-111a-1.</title>
        <authorList>
            <consortium name="The Broad Institute Genome Sequencing Platform"/>
            <person name="Ma L.-J."/>
            <person name="Dead R."/>
            <person name="Young S.K."/>
            <person name="Zeng Q."/>
            <person name="Gargeya S."/>
            <person name="Fitzgerald M."/>
            <person name="Haas B."/>
            <person name="Abouelleil A."/>
            <person name="Alvarado L."/>
            <person name="Arachchi H.M."/>
            <person name="Berlin A."/>
            <person name="Brown A."/>
            <person name="Chapman S.B."/>
            <person name="Chen Z."/>
            <person name="Dunbar C."/>
            <person name="Freedman E."/>
            <person name="Gearin G."/>
            <person name="Gellesch M."/>
            <person name="Goldberg J."/>
            <person name="Griggs A."/>
            <person name="Gujja S."/>
            <person name="Heiman D."/>
            <person name="Howarth C."/>
            <person name="Larson L."/>
            <person name="Lui A."/>
            <person name="MacDonald P.J.P."/>
            <person name="Mehta T."/>
            <person name="Montmayeur A."/>
            <person name="Murphy C."/>
            <person name="Neiman D."/>
            <person name="Pearson M."/>
            <person name="Priest M."/>
            <person name="Roberts A."/>
            <person name="Saif S."/>
            <person name="Shea T."/>
            <person name="Shenoy N."/>
            <person name="Sisk P."/>
            <person name="Stolte C."/>
            <person name="Sykes S."/>
            <person name="Yandava C."/>
            <person name="Wortman J."/>
            <person name="Nusbaum C."/>
            <person name="Birren B."/>
        </authorList>
    </citation>
    <scope>NUCLEOTIDE SEQUENCE</scope>
    <source>
        <strain evidence="3">R3-111a-1</strain>
    </source>
</reference>
<dbReference type="GeneID" id="20352378"/>
<feature type="compositionally biased region" description="Polar residues" evidence="1">
    <location>
        <begin position="1"/>
        <end position="21"/>
    </location>
</feature>
<evidence type="ECO:0000256" key="1">
    <source>
        <dbReference type="SAM" id="MobiDB-lite"/>
    </source>
</evidence>
<dbReference type="EnsemblFungi" id="EJT70897">
    <property type="protein sequence ID" value="EJT70897"/>
    <property type="gene ID" value="GGTG_11920"/>
</dbReference>
<evidence type="ECO:0000313" key="4">
    <source>
        <dbReference type="EnsemblFungi" id="EJT70897"/>
    </source>
</evidence>
<dbReference type="FunFam" id="1.25.40.10:FF:000202">
    <property type="entry name" value="Unplaced genomic scaffold supercont1.7, whole genome shotgun sequence"/>
    <property type="match status" value="1"/>
</dbReference>
<accession>J3PEI9</accession>
<evidence type="ECO:0000313" key="3">
    <source>
        <dbReference type="EMBL" id="EJT70897.1"/>
    </source>
</evidence>
<feature type="domain" description="DNA/RNA-binding" evidence="2">
    <location>
        <begin position="309"/>
        <end position="411"/>
    </location>
</feature>
<gene>
    <name evidence="4" type="primary">20352378</name>
    <name evidence="3" type="ORF">GGTG_11920</name>
</gene>
<evidence type="ECO:0000313" key="5">
    <source>
        <dbReference type="Proteomes" id="UP000006039"/>
    </source>
</evidence>
<reference evidence="5" key="1">
    <citation type="submission" date="2010-07" db="EMBL/GenBank/DDBJ databases">
        <title>The genome sequence of Gaeumannomyces graminis var. tritici strain R3-111a-1.</title>
        <authorList>
            <consortium name="The Broad Institute Genome Sequencing Platform"/>
            <person name="Ma L.-J."/>
            <person name="Dead R."/>
            <person name="Young S."/>
            <person name="Zeng Q."/>
            <person name="Koehrsen M."/>
            <person name="Alvarado L."/>
            <person name="Berlin A."/>
            <person name="Chapman S.B."/>
            <person name="Chen Z."/>
            <person name="Freedman E."/>
            <person name="Gellesch M."/>
            <person name="Goldberg J."/>
            <person name="Griggs A."/>
            <person name="Gujja S."/>
            <person name="Heilman E.R."/>
            <person name="Heiman D."/>
            <person name="Hepburn T."/>
            <person name="Howarth C."/>
            <person name="Jen D."/>
            <person name="Larson L."/>
            <person name="Mehta T."/>
            <person name="Neiman D."/>
            <person name="Pearson M."/>
            <person name="Roberts A."/>
            <person name="Saif S."/>
            <person name="Shea T."/>
            <person name="Shenoy N."/>
            <person name="Sisk P."/>
            <person name="Stolte C."/>
            <person name="Sykes S."/>
            <person name="Walk T."/>
            <person name="White J."/>
            <person name="Yandava C."/>
            <person name="Haas B."/>
            <person name="Nusbaum C."/>
            <person name="Birren B."/>
        </authorList>
    </citation>
    <scope>NUCLEOTIDE SEQUENCE [LARGE SCALE GENOMIC DNA]</scope>
    <source>
        <strain evidence="5">R3-111a-1</strain>
    </source>
</reference>
<dbReference type="SUPFAM" id="SSF48452">
    <property type="entry name" value="TPR-like"/>
    <property type="match status" value="1"/>
</dbReference>
<sequence>MTDNPNSGSLDLTDRQQTAGSPSKRRSPEAEGDQSLAKRQKTPEQELSTKQTATPGRGRLKGNNKSDGQDFVGAPREKKKLWGEGDPTIARAPAQASRGGRAMASTEANRGEPGPSSRHVGGGEPPGEQVNQLQKQPETRPISQDQLIAEVKGIYSGLVMVESRCIDVDSAQTSLPDGQDTSKLTDDQWQALISLHRALLHEHHDFFLASQHPSAGPALRRLASKYAMPARMWRHGIHSFLELLRHRLPASSEYMLSFIYLAYSMMALLYETVPAFEDTWIECLGDLSRYRMAIEDDDVHDRNVWTAVSRSWYSKASDKAPTTGRLHHHLAILARPDVVAQLFYYLKSLTVAIPFKSARDSILTLFEPVISGSQSKLPAINRAFIQVHAVLFTNKNEQILEGALKEFRDNLDLEIARSTRKWLKPGYEIALSNTAAVLGHGSANNALMKAIAASRPEDSGADSTMEGAADDEIEWPLRVQQAVKFSQDTDKIVMARLGDPNILSYLHARLFFMYAMSSIDVAMGRLELAFPWHLLCLSLNSFIPDFEHPETYESAEFPKTPTKPLPEDWALRGLVWTEHAFPAEHFKIDKSEDDERDFETPSLGDHRRERGLWLACRIAEKDRWIKYDKTTRRFSPLPKYEDPDVDARPSPAKTAPEDDEMLPDAEPTGVAGAGGAPPERESQEPPAAGPSPAPVTIVQADRTSQDKS</sequence>
<dbReference type="GO" id="GO:0070034">
    <property type="term" value="F:telomerase RNA binding"/>
    <property type="evidence" value="ECO:0007669"/>
    <property type="project" value="TreeGrafter"/>
</dbReference>
<dbReference type="STRING" id="644352.J3PEI9"/>
<dbReference type="VEuPathDB" id="FungiDB:GGTG_11920"/>
<feature type="region of interest" description="Disordered" evidence="1">
    <location>
        <begin position="635"/>
        <end position="708"/>
    </location>
</feature>
<reference evidence="3" key="2">
    <citation type="submission" date="2010-07" db="EMBL/GenBank/DDBJ databases">
        <authorList>
            <consortium name="The Broad Institute Genome Sequencing Platform"/>
            <consortium name="Broad Institute Genome Sequencing Center for Infectious Disease"/>
            <person name="Ma L.-J."/>
            <person name="Dead R."/>
            <person name="Young S."/>
            <person name="Zeng Q."/>
            <person name="Koehrsen M."/>
            <person name="Alvarado L."/>
            <person name="Berlin A."/>
            <person name="Chapman S.B."/>
            <person name="Chen Z."/>
            <person name="Freedman E."/>
            <person name="Gellesch M."/>
            <person name="Goldberg J."/>
            <person name="Griggs A."/>
            <person name="Gujja S."/>
            <person name="Heilman E.R."/>
            <person name="Heiman D."/>
            <person name="Hepburn T."/>
            <person name="Howarth C."/>
            <person name="Jen D."/>
            <person name="Larson L."/>
            <person name="Mehta T."/>
            <person name="Neiman D."/>
            <person name="Pearson M."/>
            <person name="Roberts A."/>
            <person name="Saif S."/>
            <person name="Shea T."/>
            <person name="Shenoy N."/>
            <person name="Sisk P."/>
            <person name="Stolte C."/>
            <person name="Sykes S."/>
            <person name="Walk T."/>
            <person name="White J."/>
            <person name="Yandava C."/>
            <person name="Haas B."/>
            <person name="Nusbaum C."/>
            <person name="Birren B."/>
        </authorList>
    </citation>
    <scope>NUCLEOTIDE SEQUENCE</scope>
    <source>
        <strain evidence="3">R3-111a-1</strain>
    </source>
</reference>
<dbReference type="PANTHER" id="PTHR15696:SF0">
    <property type="entry name" value="TELOMERASE-BINDING PROTEIN EST1A"/>
    <property type="match status" value="1"/>
</dbReference>
<dbReference type="GO" id="GO:0042162">
    <property type="term" value="F:telomeric DNA binding"/>
    <property type="evidence" value="ECO:0007669"/>
    <property type="project" value="TreeGrafter"/>
</dbReference>
<name>J3PEI9_GAET3</name>
<evidence type="ECO:0000259" key="2">
    <source>
        <dbReference type="Pfam" id="PF10373"/>
    </source>
</evidence>
<reference evidence="4" key="5">
    <citation type="submission" date="2018-04" db="UniProtKB">
        <authorList>
            <consortium name="EnsemblFungi"/>
        </authorList>
    </citation>
    <scope>IDENTIFICATION</scope>
    <source>
        <strain evidence="4">R3-111a-1</strain>
    </source>
</reference>
<dbReference type="RefSeq" id="XP_009228075.1">
    <property type="nucleotide sequence ID" value="XM_009229811.1"/>
</dbReference>
<dbReference type="HOGENOM" id="CLU_010014_2_1_1"/>
<dbReference type="PANTHER" id="PTHR15696">
    <property type="entry name" value="SMG-7 SUPPRESSOR WITH MORPHOLOGICAL EFFECT ON GENITALIA PROTEIN 7"/>
    <property type="match status" value="1"/>
</dbReference>
<feature type="compositionally biased region" description="Polar residues" evidence="1">
    <location>
        <begin position="45"/>
        <end position="54"/>
    </location>
</feature>
<dbReference type="InterPro" id="IPR018834">
    <property type="entry name" value="DNA/RNA-bd_Est1-type"/>
</dbReference>
<feature type="region of interest" description="Disordered" evidence="1">
    <location>
        <begin position="1"/>
        <end position="144"/>
    </location>
</feature>
<keyword evidence="5" id="KW-1185">Reference proteome</keyword>
<proteinExistence type="predicted"/>
<feature type="compositionally biased region" description="Polar residues" evidence="1">
    <location>
        <begin position="129"/>
        <end position="144"/>
    </location>
</feature>
<dbReference type="AlphaFoldDB" id="J3PEI9"/>
<dbReference type="InterPro" id="IPR011990">
    <property type="entry name" value="TPR-like_helical_dom_sf"/>
</dbReference>
<organism evidence="3">
    <name type="scientific">Gaeumannomyces tritici (strain R3-111a-1)</name>
    <name type="common">Wheat and barley take-all root rot fungus</name>
    <name type="synonym">Gaeumannomyces graminis var. tritici</name>
    <dbReference type="NCBI Taxonomy" id="644352"/>
    <lineage>
        <taxon>Eukaryota</taxon>
        <taxon>Fungi</taxon>
        <taxon>Dikarya</taxon>
        <taxon>Ascomycota</taxon>
        <taxon>Pezizomycotina</taxon>
        <taxon>Sordariomycetes</taxon>
        <taxon>Sordariomycetidae</taxon>
        <taxon>Magnaporthales</taxon>
        <taxon>Magnaporthaceae</taxon>
        <taxon>Gaeumannomyces</taxon>
    </lineage>
</organism>
<dbReference type="Proteomes" id="UP000006039">
    <property type="component" value="Unassembled WGS sequence"/>
</dbReference>
<dbReference type="GO" id="GO:0005697">
    <property type="term" value="C:telomerase holoenzyme complex"/>
    <property type="evidence" value="ECO:0007669"/>
    <property type="project" value="TreeGrafter"/>
</dbReference>
<protein>
    <recommendedName>
        <fullName evidence="2">DNA/RNA-binding domain-containing protein</fullName>
    </recommendedName>
</protein>
<dbReference type="EMBL" id="GL385401">
    <property type="protein sequence ID" value="EJT70897.1"/>
    <property type="molecule type" value="Genomic_DNA"/>
</dbReference>
<dbReference type="Pfam" id="PF10373">
    <property type="entry name" value="EST1_DNA_bind"/>
    <property type="match status" value="1"/>
</dbReference>